<evidence type="ECO:0000313" key="2">
    <source>
        <dbReference type="EMBL" id="CAD8630574.1"/>
    </source>
</evidence>
<accession>A0A6T7WYZ6</accession>
<name>A0A6T7WYZ6_9CRYP</name>
<protein>
    <submittedName>
        <fullName evidence="2">Uncharacterized protein</fullName>
    </submittedName>
</protein>
<gene>
    <name evidence="2" type="ORF">CCUR1050_LOCUS8253</name>
    <name evidence="3" type="ORF">CCUR1050_LOCUS8255</name>
</gene>
<feature type="region of interest" description="Disordered" evidence="1">
    <location>
        <begin position="149"/>
        <end position="168"/>
    </location>
</feature>
<organism evidence="2">
    <name type="scientific">Cryptomonas curvata</name>
    <dbReference type="NCBI Taxonomy" id="233186"/>
    <lineage>
        <taxon>Eukaryota</taxon>
        <taxon>Cryptophyceae</taxon>
        <taxon>Cryptomonadales</taxon>
        <taxon>Cryptomonadaceae</taxon>
        <taxon>Cryptomonas</taxon>
    </lineage>
</organism>
<dbReference type="EMBL" id="HBEZ01014936">
    <property type="protein sequence ID" value="CAD8630574.1"/>
    <property type="molecule type" value="Transcribed_RNA"/>
</dbReference>
<evidence type="ECO:0000256" key="1">
    <source>
        <dbReference type="SAM" id="MobiDB-lite"/>
    </source>
</evidence>
<proteinExistence type="predicted"/>
<reference evidence="2" key="1">
    <citation type="submission" date="2021-01" db="EMBL/GenBank/DDBJ databases">
        <authorList>
            <person name="Corre E."/>
            <person name="Pelletier E."/>
            <person name="Niang G."/>
            <person name="Scheremetjew M."/>
            <person name="Finn R."/>
            <person name="Kale V."/>
            <person name="Holt S."/>
            <person name="Cochrane G."/>
            <person name="Meng A."/>
            <person name="Brown T."/>
            <person name="Cohen L."/>
        </authorList>
    </citation>
    <scope>NUCLEOTIDE SEQUENCE</scope>
    <source>
        <strain evidence="2">CCAP979/52</strain>
    </source>
</reference>
<dbReference type="EMBL" id="HBEZ01014938">
    <property type="protein sequence ID" value="CAD8630576.1"/>
    <property type="molecule type" value="Transcribed_RNA"/>
</dbReference>
<evidence type="ECO:0000313" key="3">
    <source>
        <dbReference type="EMBL" id="CAD8630576.1"/>
    </source>
</evidence>
<feature type="compositionally biased region" description="Low complexity" evidence="1">
    <location>
        <begin position="155"/>
        <end position="168"/>
    </location>
</feature>
<dbReference type="AlphaFoldDB" id="A0A6T7WYZ6"/>
<sequence length="168" mass="18487">MDGCSDEVEKFALDDGSFGCWFMVNGENFGSERRRSSLRGSFDYVEELYDTEEPADHIAGRKPEGGNAVRSDPACCGLVPTALFLNLDVLDDDIACLNDTIESLMSSLEDRSAFIGLSDKEKTSKTAEIKAQISAMMIRMDELECEASTYRRSNSDNVSSFSSSEDAE</sequence>